<comment type="similarity">
    <text evidence="2">Belongs to the krueppel C2H2-type zinc-finger protein family.</text>
</comment>
<accession>A0AAV2PM57</accession>
<dbReference type="PROSITE" id="PS00028">
    <property type="entry name" value="ZINC_FINGER_C2H2_1"/>
    <property type="match status" value="9"/>
</dbReference>
<keyword evidence="3" id="KW-0479">Metal-binding</keyword>
<keyword evidence="9" id="KW-0804">Transcription</keyword>
<evidence type="ECO:0000256" key="1">
    <source>
        <dbReference type="ARBA" id="ARBA00004123"/>
    </source>
</evidence>
<dbReference type="InterPro" id="IPR001965">
    <property type="entry name" value="Znf_PHD"/>
</dbReference>
<dbReference type="SMART" id="SM00355">
    <property type="entry name" value="ZnF_C2H2"/>
    <property type="match status" value="10"/>
</dbReference>
<dbReference type="InterPro" id="IPR050331">
    <property type="entry name" value="Zinc_finger"/>
</dbReference>
<keyword evidence="10" id="KW-0539">Nucleus</keyword>
<dbReference type="GO" id="GO:0006355">
    <property type="term" value="P:regulation of DNA-templated transcription"/>
    <property type="evidence" value="ECO:0007669"/>
    <property type="project" value="UniProtKB-ARBA"/>
</dbReference>
<evidence type="ECO:0000256" key="7">
    <source>
        <dbReference type="ARBA" id="ARBA00023015"/>
    </source>
</evidence>
<reference evidence="15 16" key="1">
    <citation type="submission" date="2024-05" db="EMBL/GenBank/DDBJ databases">
        <authorList>
            <person name="Wallberg A."/>
        </authorList>
    </citation>
    <scope>NUCLEOTIDE SEQUENCE [LARGE SCALE GENOMIC DNA]</scope>
</reference>
<evidence type="ECO:0000259" key="13">
    <source>
        <dbReference type="PROSITE" id="PS50016"/>
    </source>
</evidence>
<comment type="caution">
    <text evidence="15">The sequence shown here is derived from an EMBL/GenBank/DDBJ whole genome shotgun (WGS) entry which is preliminary data.</text>
</comment>
<evidence type="ECO:0000256" key="8">
    <source>
        <dbReference type="ARBA" id="ARBA00023125"/>
    </source>
</evidence>
<dbReference type="PROSITE" id="PS01359">
    <property type="entry name" value="ZF_PHD_1"/>
    <property type="match status" value="1"/>
</dbReference>
<dbReference type="InterPro" id="IPR011011">
    <property type="entry name" value="Znf_FYVE_PHD"/>
</dbReference>
<evidence type="ECO:0000256" key="2">
    <source>
        <dbReference type="ARBA" id="ARBA00006991"/>
    </source>
</evidence>
<dbReference type="GO" id="GO:0008270">
    <property type="term" value="F:zinc ion binding"/>
    <property type="evidence" value="ECO:0007669"/>
    <property type="project" value="UniProtKB-KW"/>
</dbReference>
<evidence type="ECO:0000313" key="15">
    <source>
        <dbReference type="EMBL" id="CAL4060584.1"/>
    </source>
</evidence>
<evidence type="ECO:0000256" key="9">
    <source>
        <dbReference type="ARBA" id="ARBA00023163"/>
    </source>
</evidence>
<feature type="domain" description="PHD-type" evidence="13">
    <location>
        <begin position="22"/>
        <end position="96"/>
    </location>
</feature>
<dbReference type="InterPro" id="IPR019787">
    <property type="entry name" value="Znf_PHD-finger"/>
</dbReference>
<dbReference type="PANTHER" id="PTHR16515:SF49">
    <property type="entry name" value="GASTRULA ZINC FINGER PROTEIN XLCGF49.1-LIKE-RELATED"/>
    <property type="match status" value="1"/>
</dbReference>
<keyword evidence="8" id="KW-0238">DNA-binding</keyword>
<feature type="domain" description="C2H2-type" evidence="14">
    <location>
        <begin position="528"/>
        <end position="555"/>
    </location>
</feature>
<feature type="region of interest" description="Disordered" evidence="12">
    <location>
        <begin position="344"/>
        <end position="385"/>
    </location>
</feature>
<dbReference type="InterPro" id="IPR013083">
    <property type="entry name" value="Znf_RING/FYVE/PHD"/>
</dbReference>
<dbReference type="Gene3D" id="3.30.40.10">
    <property type="entry name" value="Zinc/RING finger domain, C3HC4 (zinc finger)"/>
    <property type="match status" value="1"/>
</dbReference>
<feature type="domain" description="C2H2-type" evidence="14">
    <location>
        <begin position="291"/>
        <end position="318"/>
    </location>
</feature>
<dbReference type="SMART" id="SM00249">
    <property type="entry name" value="PHD"/>
    <property type="match status" value="2"/>
</dbReference>
<evidence type="ECO:0000313" key="16">
    <source>
        <dbReference type="Proteomes" id="UP001497623"/>
    </source>
</evidence>
<dbReference type="InterPro" id="IPR019786">
    <property type="entry name" value="Zinc_finger_PHD-type_CS"/>
</dbReference>
<dbReference type="SUPFAM" id="SSF57667">
    <property type="entry name" value="beta-beta-alpha zinc fingers"/>
    <property type="match status" value="5"/>
</dbReference>
<feature type="domain" description="C2H2-type" evidence="14">
    <location>
        <begin position="556"/>
        <end position="583"/>
    </location>
</feature>
<feature type="domain" description="C2H2-type" evidence="14">
    <location>
        <begin position="263"/>
        <end position="290"/>
    </location>
</feature>
<organism evidence="15 16">
    <name type="scientific">Meganyctiphanes norvegica</name>
    <name type="common">Northern krill</name>
    <name type="synonym">Thysanopoda norvegica</name>
    <dbReference type="NCBI Taxonomy" id="48144"/>
    <lineage>
        <taxon>Eukaryota</taxon>
        <taxon>Metazoa</taxon>
        <taxon>Ecdysozoa</taxon>
        <taxon>Arthropoda</taxon>
        <taxon>Crustacea</taxon>
        <taxon>Multicrustacea</taxon>
        <taxon>Malacostraca</taxon>
        <taxon>Eumalacostraca</taxon>
        <taxon>Eucarida</taxon>
        <taxon>Euphausiacea</taxon>
        <taxon>Euphausiidae</taxon>
        <taxon>Meganyctiphanes</taxon>
    </lineage>
</organism>
<keyword evidence="16" id="KW-1185">Reference proteome</keyword>
<dbReference type="GO" id="GO:0005634">
    <property type="term" value="C:nucleus"/>
    <property type="evidence" value="ECO:0007669"/>
    <property type="project" value="UniProtKB-SubCell"/>
</dbReference>
<dbReference type="FunFam" id="3.30.160.60:FF:002343">
    <property type="entry name" value="Zinc finger protein 33A"/>
    <property type="match status" value="1"/>
</dbReference>
<evidence type="ECO:0000256" key="10">
    <source>
        <dbReference type="ARBA" id="ARBA00023242"/>
    </source>
</evidence>
<feature type="domain" description="C2H2-type" evidence="14">
    <location>
        <begin position="443"/>
        <end position="471"/>
    </location>
</feature>
<dbReference type="EMBL" id="CAXKWB010000394">
    <property type="protein sequence ID" value="CAL4060584.1"/>
    <property type="molecule type" value="Genomic_DNA"/>
</dbReference>
<evidence type="ECO:0000256" key="5">
    <source>
        <dbReference type="ARBA" id="ARBA00022771"/>
    </source>
</evidence>
<keyword evidence="5 11" id="KW-0863">Zinc-finger</keyword>
<evidence type="ECO:0000256" key="11">
    <source>
        <dbReference type="PROSITE-ProRule" id="PRU00042"/>
    </source>
</evidence>
<dbReference type="InterPro" id="IPR013087">
    <property type="entry name" value="Znf_C2H2_type"/>
</dbReference>
<protein>
    <submittedName>
        <fullName evidence="15">Uncharacterized protein</fullName>
    </submittedName>
</protein>
<feature type="domain" description="C2H2-type" evidence="14">
    <location>
        <begin position="500"/>
        <end position="527"/>
    </location>
</feature>
<evidence type="ECO:0000256" key="12">
    <source>
        <dbReference type="SAM" id="MobiDB-lite"/>
    </source>
</evidence>
<dbReference type="FunFam" id="3.30.160.60:FF:000075">
    <property type="entry name" value="Putative zinc finger protein 536"/>
    <property type="match status" value="1"/>
</dbReference>
<dbReference type="PROSITE" id="PS50016">
    <property type="entry name" value="ZF_PHD_2"/>
    <property type="match status" value="1"/>
</dbReference>
<dbReference type="FunFam" id="3.30.160.60:FF:001483">
    <property type="entry name" value="Zinc finger protein 1005"/>
    <property type="match status" value="1"/>
</dbReference>
<feature type="domain" description="C2H2-type" evidence="14">
    <location>
        <begin position="584"/>
        <end position="611"/>
    </location>
</feature>
<dbReference type="FunFam" id="3.30.160.60:FF:000688">
    <property type="entry name" value="zinc finger protein 197 isoform X1"/>
    <property type="match status" value="1"/>
</dbReference>
<dbReference type="Pfam" id="PF00096">
    <property type="entry name" value="zf-C2H2"/>
    <property type="match status" value="5"/>
</dbReference>
<dbReference type="PANTHER" id="PTHR16515">
    <property type="entry name" value="PR DOMAIN ZINC FINGER PROTEIN"/>
    <property type="match status" value="1"/>
</dbReference>
<dbReference type="Proteomes" id="UP001497623">
    <property type="component" value="Unassembled WGS sequence"/>
</dbReference>
<name>A0AAV2PM57_MEGNR</name>
<dbReference type="PROSITE" id="PS50157">
    <property type="entry name" value="ZINC_FINGER_C2H2_2"/>
    <property type="match status" value="9"/>
</dbReference>
<sequence length="653" mass="74891">MLSKMVNEMCKECKRTLVLGEENLCTYCDLTRDNMDVNCGICKVIVEEDSEGLYCDVCNSWFHNECNKTPLEYELYALLNEAPKNVKWFCDKCIWETDKWIKGMNNKQYHTSKDNEVLHKEQNKYHRSAMSEIKLEIGNKNSENEDLETEEIHHSLDLDEYSSTEDKKEVMKMQQKKKWMKRANVKGISDNIGTISDNIVADNILNCLNISPENLSDITEGLLSVKKSKNIRTICNLCPKAFNHLEDCIAHKLSDHEGVQRPYKCSVCKTVWETKSAREGHMAVHFNEKKYSCETYGNTLNTKGALQKHIRIHASHSTSLNRIVNEENNGSQGVVHLLQKDVHEDDTESVEGHDSFPSFNESIGSNDDYMEDGVDSADSSDSESERIDNAFRIDKAISQSMDLKKNIKSVEKPYHCSYCDKAYGSKGPLKIHLKEQHIGEKQFQCNQCDKAFIQHGKLKIHIMRVHTGEKPCLCNYCGKGFLKNGLLKRHLKTHTGEKPYLCNQCGMAFADNGELKRHLKIHIGVKPYLCNECGKSFIENKGLKRHQKTHTEEKPFQCDQCDNTFRRNDQLISHLRIHTGEKPYKCSYCDKGYAHNCQLKAHMKTHTEGKYIPMQPYIPKAVIPHVPDFTIILKSQCQQQKLGSMDSLSDQNA</sequence>
<dbReference type="Pfam" id="PF00628">
    <property type="entry name" value="PHD"/>
    <property type="match status" value="1"/>
</dbReference>
<evidence type="ECO:0000256" key="4">
    <source>
        <dbReference type="ARBA" id="ARBA00022737"/>
    </source>
</evidence>
<comment type="subcellular location">
    <subcellularLocation>
        <location evidence="1">Nucleus</location>
    </subcellularLocation>
</comment>
<proteinExistence type="inferred from homology"/>
<evidence type="ECO:0000259" key="14">
    <source>
        <dbReference type="PROSITE" id="PS50157"/>
    </source>
</evidence>
<evidence type="ECO:0000256" key="6">
    <source>
        <dbReference type="ARBA" id="ARBA00022833"/>
    </source>
</evidence>
<feature type="domain" description="C2H2-type" evidence="14">
    <location>
        <begin position="472"/>
        <end position="499"/>
    </location>
</feature>
<dbReference type="FunFam" id="3.30.160.60:FF:000478">
    <property type="entry name" value="Zinc finger protein 133"/>
    <property type="match status" value="1"/>
</dbReference>
<dbReference type="Gene3D" id="3.30.160.60">
    <property type="entry name" value="Classic Zinc Finger"/>
    <property type="match status" value="9"/>
</dbReference>
<dbReference type="FunFam" id="3.30.160.60:FF:000446">
    <property type="entry name" value="Zinc finger protein"/>
    <property type="match status" value="1"/>
</dbReference>
<keyword evidence="4" id="KW-0677">Repeat</keyword>
<feature type="compositionally biased region" description="Acidic residues" evidence="12">
    <location>
        <begin position="368"/>
        <end position="382"/>
    </location>
</feature>
<dbReference type="AlphaFoldDB" id="A0AAV2PM57"/>
<evidence type="ECO:0000256" key="3">
    <source>
        <dbReference type="ARBA" id="ARBA00022723"/>
    </source>
</evidence>
<dbReference type="InterPro" id="IPR036236">
    <property type="entry name" value="Znf_C2H2_sf"/>
</dbReference>
<feature type="domain" description="C2H2-type" evidence="14">
    <location>
        <begin position="414"/>
        <end position="442"/>
    </location>
</feature>
<keyword evidence="6" id="KW-0862">Zinc</keyword>
<dbReference type="GO" id="GO:0003677">
    <property type="term" value="F:DNA binding"/>
    <property type="evidence" value="ECO:0007669"/>
    <property type="project" value="UniProtKB-KW"/>
</dbReference>
<keyword evidence="7" id="KW-0805">Transcription regulation</keyword>
<gene>
    <name evidence="15" type="ORF">MNOR_LOCUS1473</name>
</gene>
<dbReference type="SUPFAM" id="SSF57903">
    <property type="entry name" value="FYVE/PHD zinc finger"/>
    <property type="match status" value="1"/>
</dbReference>